<evidence type="ECO:0000256" key="8">
    <source>
        <dbReference type="ARBA" id="ARBA00022932"/>
    </source>
</evidence>
<keyword evidence="3" id="KW-0255">Endonuclease</keyword>
<name>A0ABQ9IAQ3_9NEOP</name>
<dbReference type="Proteomes" id="UP001159363">
    <property type="component" value="Chromosome 2"/>
</dbReference>
<evidence type="ECO:0000256" key="4">
    <source>
        <dbReference type="ARBA" id="ARBA00022801"/>
    </source>
</evidence>
<dbReference type="PANTHER" id="PTHR42648">
    <property type="entry name" value="TRANSPOSASE, PUTATIVE-RELATED"/>
    <property type="match status" value="1"/>
</dbReference>
<dbReference type="InterPro" id="IPR057670">
    <property type="entry name" value="SH3_retrovirus"/>
</dbReference>
<dbReference type="EMBL" id="JARBHB010000002">
    <property type="protein sequence ID" value="KAJ8893003.1"/>
    <property type="molecule type" value="Genomic_DNA"/>
</dbReference>
<reference evidence="11 12" key="1">
    <citation type="submission" date="2023-02" db="EMBL/GenBank/DDBJ databases">
        <title>LHISI_Scaffold_Assembly.</title>
        <authorList>
            <person name="Stuart O.P."/>
            <person name="Cleave R."/>
            <person name="Magrath M.J.L."/>
            <person name="Mikheyev A.S."/>
        </authorList>
    </citation>
    <scope>NUCLEOTIDE SEQUENCE [LARGE SCALE GENOMIC DNA]</scope>
    <source>
        <strain evidence="11">Daus_M_001</strain>
        <tissue evidence="11">Leg muscle</tissue>
    </source>
</reference>
<comment type="caution">
    <text evidence="11">The sequence shown here is derived from an EMBL/GenBank/DDBJ whole genome shotgun (WGS) entry which is preliminary data.</text>
</comment>
<keyword evidence="2" id="KW-0479">Metal-binding</keyword>
<evidence type="ECO:0000256" key="5">
    <source>
        <dbReference type="ARBA" id="ARBA00022842"/>
    </source>
</evidence>
<evidence type="ECO:0000256" key="7">
    <source>
        <dbReference type="ARBA" id="ARBA00022918"/>
    </source>
</evidence>
<evidence type="ECO:0000256" key="6">
    <source>
        <dbReference type="ARBA" id="ARBA00022908"/>
    </source>
</evidence>
<gene>
    <name evidence="11" type="ORF">PR048_005584</name>
</gene>
<evidence type="ECO:0000259" key="10">
    <source>
        <dbReference type="Pfam" id="PF25597"/>
    </source>
</evidence>
<evidence type="ECO:0000256" key="1">
    <source>
        <dbReference type="ARBA" id="ARBA00022722"/>
    </source>
</evidence>
<keyword evidence="4" id="KW-0378">Hydrolase</keyword>
<dbReference type="PANTHER" id="PTHR42648:SF11">
    <property type="entry name" value="TRANSPOSON TY4-P GAG-POL POLYPROTEIN"/>
    <property type="match status" value="1"/>
</dbReference>
<keyword evidence="9" id="KW-0233">DNA recombination</keyword>
<organism evidence="11 12">
    <name type="scientific">Dryococelus australis</name>
    <dbReference type="NCBI Taxonomy" id="614101"/>
    <lineage>
        <taxon>Eukaryota</taxon>
        <taxon>Metazoa</taxon>
        <taxon>Ecdysozoa</taxon>
        <taxon>Arthropoda</taxon>
        <taxon>Hexapoda</taxon>
        <taxon>Insecta</taxon>
        <taxon>Pterygota</taxon>
        <taxon>Neoptera</taxon>
        <taxon>Polyneoptera</taxon>
        <taxon>Phasmatodea</taxon>
        <taxon>Verophasmatodea</taxon>
        <taxon>Anareolatae</taxon>
        <taxon>Phasmatidae</taxon>
        <taxon>Eurycanthinae</taxon>
        <taxon>Dryococelus</taxon>
    </lineage>
</organism>
<keyword evidence="8" id="KW-0808">Transferase</keyword>
<feature type="domain" description="Retroviral polymerase SH3-like" evidence="10">
    <location>
        <begin position="101"/>
        <end position="159"/>
    </location>
</feature>
<dbReference type="InterPro" id="IPR039537">
    <property type="entry name" value="Retrotran_Ty1/copia-like"/>
</dbReference>
<accession>A0ABQ9IAQ3</accession>
<evidence type="ECO:0000313" key="12">
    <source>
        <dbReference type="Proteomes" id="UP001159363"/>
    </source>
</evidence>
<sequence length="234" mass="26916">MLEIIHTYVLGPIKLTGYKSGRFFLAFIDDYGRIAMATIADCARCLISEVKINKWRWPECMYTAVYLANRVLTNMNIRKTPYEISFNKKPTASSLRIYGRTVFVRIPEDCRKSKLHPKTVKGVLIGSTDMGFNLLVDNKVIVRRHVNLAEKLNGKDSKKIDTSMESNIKLEPADIEHVNVMYRNFIGALLYIANGTRPDISFPVNYLSRFQNIYSDIHYKYALHVLNIYIILAP</sequence>
<evidence type="ECO:0000313" key="11">
    <source>
        <dbReference type="EMBL" id="KAJ8893003.1"/>
    </source>
</evidence>
<keyword evidence="1" id="KW-0540">Nuclease</keyword>
<dbReference type="Pfam" id="PF25597">
    <property type="entry name" value="SH3_retrovirus"/>
    <property type="match status" value="1"/>
</dbReference>
<keyword evidence="8" id="KW-0548">Nucleotidyltransferase</keyword>
<keyword evidence="8" id="KW-0239">DNA-directed DNA polymerase</keyword>
<evidence type="ECO:0000256" key="9">
    <source>
        <dbReference type="ARBA" id="ARBA00023172"/>
    </source>
</evidence>
<proteinExistence type="predicted"/>
<keyword evidence="7" id="KW-0695">RNA-directed DNA polymerase</keyword>
<evidence type="ECO:0000256" key="3">
    <source>
        <dbReference type="ARBA" id="ARBA00022759"/>
    </source>
</evidence>
<protein>
    <recommendedName>
        <fullName evidence="10">Retroviral polymerase SH3-like domain-containing protein</fullName>
    </recommendedName>
</protein>
<keyword evidence="6" id="KW-0229">DNA integration</keyword>
<evidence type="ECO:0000256" key="2">
    <source>
        <dbReference type="ARBA" id="ARBA00022723"/>
    </source>
</evidence>
<keyword evidence="5" id="KW-0460">Magnesium</keyword>
<keyword evidence="12" id="KW-1185">Reference proteome</keyword>